<dbReference type="Gene3D" id="3.30.70.270">
    <property type="match status" value="1"/>
</dbReference>
<keyword evidence="4" id="KW-0378">Hydrolase</keyword>
<feature type="region of interest" description="Disordered" evidence="5">
    <location>
        <begin position="194"/>
        <end position="233"/>
    </location>
</feature>
<dbReference type="Gene3D" id="3.10.10.10">
    <property type="entry name" value="HIV Type 1 Reverse Transcriptase, subunit A, domain 1"/>
    <property type="match status" value="1"/>
</dbReference>
<evidence type="ECO:0000256" key="5">
    <source>
        <dbReference type="SAM" id="MobiDB-lite"/>
    </source>
</evidence>
<sequence>MASGDGTNIPSTTSIAIPTIAHFVHDPTNPNGAATWLKQAEMKFSLSPNLTPNHKIAVICSALDSFNFDRITRALLPDDITTVADWAKFKDVFVSLFDTKRSLFADRYNFFQIEWSGPAHESIQEYVSRVRQAVNLFDCANFSANELSTLGVLMGMKAAALEPLRSLVLNTLIKTPKETLDSITTLLDNALMTERDQKLPEQRNVNFVKKNTDRRPQNQRKSAAASKPPPPTPCPACGGAHWKADCPFKDATCHACSGKGHIAKACKNGKKKNDPPASNKNRRSFKKVGYVKINTLASLSSPQRHVVAASINGTSIQMQYDSGSDLTILARSDYQRVGRPDLKPAKVQARTVNNQALKLDGYFNASITSSGISKSVDIHVANIDGSLLGLNFCNKIIMVAQVKTPSSKAAVESKSSSPRSFLSTPVDVQPYIDNLKKEFAPVFEPRLGRCTKRFIQLQLKPNAHPIHIKARRMNESAKEVMKAELDRLHANGVMKKLENGFSNYATPGSIVKRKDGRSRFVVDYSTGLNDQLQESSYQLPVPEDLFDRFAGCKVFTLMDMPDAYHQIPLDEESQNLTTVSTPFGYFKYLVAAMGLKTLPSDFQQIMDEMLEDLPFAGTYLDDIVVGSKDNKLHAEHVKAVLQRILDWGFRLSVYTLKPLDTGSIENQSMFN</sequence>
<keyword evidence="2" id="KW-0548">Nucleotidyltransferase</keyword>
<dbReference type="AlphaFoldDB" id="A0A914P4I4"/>
<dbReference type="GO" id="GO:0008270">
    <property type="term" value="F:zinc ion binding"/>
    <property type="evidence" value="ECO:0007669"/>
    <property type="project" value="InterPro"/>
</dbReference>
<dbReference type="InterPro" id="IPR000477">
    <property type="entry name" value="RT_dom"/>
</dbReference>
<protein>
    <submittedName>
        <fullName evidence="8">Reverse transcriptase domain-containing protein</fullName>
    </submittedName>
</protein>
<evidence type="ECO:0000256" key="2">
    <source>
        <dbReference type="ARBA" id="ARBA00022695"/>
    </source>
</evidence>
<dbReference type="GO" id="GO:0004519">
    <property type="term" value="F:endonuclease activity"/>
    <property type="evidence" value="ECO:0007669"/>
    <property type="project" value="UniProtKB-KW"/>
</dbReference>
<dbReference type="SUPFAM" id="SSF50630">
    <property type="entry name" value="Acid proteases"/>
    <property type="match status" value="1"/>
</dbReference>
<dbReference type="SUPFAM" id="SSF56672">
    <property type="entry name" value="DNA/RNA polymerases"/>
    <property type="match status" value="1"/>
</dbReference>
<dbReference type="InterPro" id="IPR021109">
    <property type="entry name" value="Peptidase_aspartic_dom_sf"/>
</dbReference>
<evidence type="ECO:0000256" key="3">
    <source>
        <dbReference type="ARBA" id="ARBA00022722"/>
    </source>
</evidence>
<reference evidence="8" key="1">
    <citation type="submission" date="2022-11" db="UniProtKB">
        <authorList>
            <consortium name="WormBaseParasite"/>
        </authorList>
    </citation>
    <scope>IDENTIFICATION</scope>
</reference>
<dbReference type="PROSITE" id="PS50878">
    <property type="entry name" value="RT_POL"/>
    <property type="match status" value="1"/>
</dbReference>
<dbReference type="Pfam" id="PF00078">
    <property type="entry name" value="RVT_1"/>
    <property type="match status" value="1"/>
</dbReference>
<dbReference type="Gene3D" id="4.10.60.10">
    <property type="entry name" value="Zinc finger, CCHC-type"/>
    <property type="match status" value="1"/>
</dbReference>
<keyword evidence="3" id="KW-0540">Nuclease</keyword>
<proteinExistence type="predicted"/>
<evidence type="ECO:0000256" key="4">
    <source>
        <dbReference type="ARBA" id="ARBA00022759"/>
    </source>
</evidence>
<dbReference type="GO" id="GO:0016779">
    <property type="term" value="F:nucleotidyltransferase activity"/>
    <property type="evidence" value="ECO:0007669"/>
    <property type="project" value="UniProtKB-KW"/>
</dbReference>
<feature type="region of interest" description="Disordered" evidence="5">
    <location>
        <begin position="265"/>
        <end position="284"/>
    </location>
</feature>
<dbReference type="CDD" id="cd01647">
    <property type="entry name" value="RT_LTR"/>
    <property type="match status" value="1"/>
</dbReference>
<accession>A0A914P4I4</accession>
<dbReference type="InterPro" id="IPR001878">
    <property type="entry name" value="Znf_CCHC"/>
</dbReference>
<dbReference type="Proteomes" id="UP000887578">
    <property type="component" value="Unplaced"/>
</dbReference>
<keyword evidence="1" id="KW-0808">Transferase</keyword>
<dbReference type="PANTHER" id="PTHR37984:SF5">
    <property type="entry name" value="PROTEIN NYNRIN-LIKE"/>
    <property type="match status" value="1"/>
</dbReference>
<dbReference type="PANTHER" id="PTHR37984">
    <property type="entry name" value="PROTEIN CBG26694"/>
    <property type="match status" value="1"/>
</dbReference>
<feature type="domain" description="Reverse transcriptase" evidence="6">
    <location>
        <begin position="492"/>
        <end position="671"/>
    </location>
</feature>
<dbReference type="InterPro" id="IPR043502">
    <property type="entry name" value="DNA/RNA_pol_sf"/>
</dbReference>
<evidence type="ECO:0000313" key="7">
    <source>
        <dbReference type="Proteomes" id="UP000887578"/>
    </source>
</evidence>
<dbReference type="InterPro" id="IPR043128">
    <property type="entry name" value="Rev_trsase/Diguanyl_cyclase"/>
</dbReference>
<keyword evidence="7" id="KW-1185">Reference proteome</keyword>
<dbReference type="SMART" id="SM00343">
    <property type="entry name" value="ZnF_C2HC"/>
    <property type="match status" value="2"/>
</dbReference>
<dbReference type="InterPro" id="IPR050951">
    <property type="entry name" value="Retrovirus_Pol_polyprotein"/>
</dbReference>
<dbReference type="WBParaSite" id="PDA_v2.g12792.t1">
    <property type="protein sequence ID" value="PDA_v2.g12792.t1"/>
    <property type="gene ID" value="PDA_v2.g12792"/>
</dbReference>
<evidence type="ECO:0000313" key="8">
    <source>
        <dbReference type="WBParaSite" id="PDA_v2.g12792.t1"/>
    </source>
</evidence>
<keyword evidence="4" id="KW-0255">Endonuclease</keyword>
<dbReference type="Gene3D" id="2.40.70.10">
    <property type="entry name" value="Acid Proteases"/>
    <property type="match status" value="1"/>
</dbReference>
<evidence type="ECO:0000256" key="1">
    <source>
        <dbReference type="ARBA" id="ARBA00022679"/>
    </source>
</evidence>
<dbReference type="GO" id="GO:0003676">
    <property type="term" value="F:nucleic acid binding"/>
    <property type="evidence" value="ECO:0007669"/>
    <property type="project" value="InterPro"/>
</dbReference>
<name>A0A914P4I4_9BILA</name>
<organism evidence="7 8">
    <name type="scientific">Panagrolaimus davidi</name>
    <dbReference type="NCBI Taxonomy" id="227884"/>
    <lineage>
        <taxon>Eukaryota</taxon>
        <taxon>Metazoa</taxon>
        <taxon>Ecdysozoa</taxon>
        <taxon>Nematoda</taxon>
        <taxon>Chromadorea</taxon>
        <taxon>Rhabditida</taxon>
        <taxon>Tylenchina</taxon>
        <taxon>Panagrolaimomorpha</taxon>
        <taxon>Panagrolaimoidea</taxon>
        <taxon>Panagrolaimidae</taxon>
        <taxon>Panagrolaimus</taxon>
    </lineage>
</organism>
<evidence type="ECO:0000259" key="6">
    <source>
        <dbReference type="PROSITE" id="PS50878"/>
    </source>
</evidence>